<evidence type="ECO:0000313" key="1">
    <source>
        <dbReference type="EMBL" id="KAG5181977.1"/>
    </source>
</evidence>
<evidence type="ECO:0000313" key="2">
    <source>
        <dbReference type="Proteomes" id="UP000664859"/>
    </source>
</evidence>
<dbReference type="Proteomes" id="UP000664859">
    <property type="component" value="Unassembled WGS sequence"/>
</dbReference>
<keyword evidence="2" id="KW-1185">Reference proteome</keyword>
<sequence length="309" mass="33206">MYCTSCLPQRGGDWVGFMDIDVLGDTDSAKRNRIREARYPTVGNVLAASDLWPDGAAQTEVLRQAAADSEFATAGIAQPFGDGVITMLAGKFQCPSDPAEVHTTLTAMRHSTVTAANVERAQHGGNSSSSSRICIDGDFPVTMEGVADRNKTLQCATNTTVMVVTQLLAPVGQALHSIATLSNRMPTTVKGSYTECPRDQHRALFREAHVKYLRALCDTGVDIFVGISPRNKADFAAAHPGGCAYILAEYGGSTLEVFVPEEGAAHEAQMFITEHVAFEQQLSWQRGVGTVQRVAPVDAKRLVVFAAMQ</sequence>
<organism evidence="1 2">
    <name type="scientific">Tribonema minus</name>
    <dbReference type="NCBI Taxonomy" id="303371"/>
    <lineage>
        <taxon>Eukaryota</taxon>
        <taxon>Sar</taxon>
        <taxon>Stramenopiles</taxon>
        <taxon>Ochrophyta</taxon>
        <taxon>PX clade</taxon>
        <taxon>Xanthophyceae</taxon>
        <taxon>Tribonematales</taxon>
        <taxon>Tribonemataceae</taxon>
        <taxon>Tribonema</taxon>
    </lineage>
</organism>
<reference evidence="1" key="1">
    <citation type="submission" date="2021-02" db="EMBL/GenBank/DDBJ databases">
        <title>First Annotated Genome of the Yellow-green Alga Tribonema minus.</title>
        <authorList>
            <person name="Mahan K.M."/>
        </authorList>
    </citation>
    <scope>NUCLEOTIDE SEQUENCE</scope>
    <source>
        <strain evidence="1">UTEX B ZZ1240</strain>
    </source>
</reference>
<dbReference type="EMBL" id="JAFCMP010000279">
    <property type="protein sequence ID" value="KAG5181977.1"/>
    <property type="molecule type" value="Genomic_DNA"/>
</dbReference>
<proteinExistence type="predicted"/>
<comment type="caution">
    <text evidence="1">The sequence shown here is derived from an EMBL/GenBank/DDBJ whole genome shotgun (WGS) entry which is preliminary data.</text>
</comment>
<dbReference type="AlphaFoldDB" id="A0A836CDQ9"/>
<accession>A0A836CDQ9</accession>
<protein>
    <submittedName>
        <fullName evidence="1">Uncharacterized protein</fullName>
    </submittedName>
</protein>
<gene>
    <name evidence="1" type="ORF">JKP88DRAFT_349071</name>
</gene>
<name>A0A836CDQ9_9STRA</name>